<organism evidence="1 2">
    <name type="scientific">Smittium mucronatum</name>
    <dbReference type="NCBI Taxonomy" id="133383"/>
    <lineage>
        <taxon>Eukaryota</taxon>
        <taxon>Fungi</taxon>
        <taxon>Fungi incertae sedis</taxon>
        <taxon>Zoopagomycota</taxon>
        <taxon>Kickxellomycotina</taxon>
        <taxon>Harpellomycetes</taxon>
        <taxon>Harpellales</taxon>
        <taxon>Legeriomycetaceae</taxon>
        <taxon>Smittium</taxon>
    </lineage>
</organism>
<dbReference type="AlphaFoldDB" id="A0A1R0GQ81"/>
<protein>
    <submittedName>
        <fullName evidence="1">Uncharacterized protein</fullName>
    </submittedName>
</protein>
<reference evidence="1 2" key="1">
    <citation type="journal article" date="2016" name="Mol. Biol. Evol.">
        <title>Genome-Wide Survey of Gut Fungi (Harpellales) Reveals the First Horizontally Transferred Ubiquitin Gene from a Mosquito Host.</title>
        <authorList>
            <person name="Wang Y."/>
            <person name="White M.M."/>
            <person name="Kvist S."/>
            <person name="Moncalvo J.M."/>
        </authorList>
    </citation>
    <scope>NUCLEOTIDE SEQUENCE [LARGE SCALE GENOMIC DNA]</scope>
    <source>
        <strain evidence="1 2">ALG-7-W6</strain>
    </source>
</reference>
<gene>
    <name evidence="1" type="ORF">AYI68_g6901</name>
</gene>
<proteinExistence type="predicted"/>
<evidence type="ECO:0000313" key="2">
    <source>
        <dbReference type="Proteomes" id="UP000187455"/>
    </source>
</evidence>
<accession>A0A1R0GQ81</accession>
<comment type="caution">
    <text evidence="1">The sequence shown here is derived from an EMBL/GenBank/DDBJ whole genome shotgun (WGS) entry which is preliminary data.</text>
</comment>
<dbReference type="Proteomes" id="UP000187455">
    <property type="component" value="Unassembled WGS sequence"/>
</dbReference>
<sequence>MGMSMRNHELVESGAYPYRFSPEFDDWRQVAKDSDSDVSASISIYPLNLSEKLEPSVNLERKTVMDDLVSSLLGLSLIFGPNPQVRFLLIIPTMGAFKHLVLSIQGAKGEL</sequence>
<dbReference type="EMBL" id="LSSL01005089">
    <property type="protein sequence ID" value="OLY79040.1"/>
    <property type="molecule type" value="Genomic_DNA"/>
</dbReference>
<evidence type="ECO:0000313" key="1">
    <source>
        <dbReference type="EMBL" id="OLY79040.1"/>
    </source>
</evidence>
<name>A0A1R0GQ81_9FUNG</name>
<keyword evidence="2" id="KW-1185">Reference proteome</keyword>